<reference evidence="4 6" key="1">
    <citation type="submission" date="2016-04" db="EMBL/GenBank/DDBJ databases">
        <title>Draft genome sequence of freshwater magnetotactic bacteria Magnetospirillum marisnigri SP-1 and Magnetospirillum moscoviense BB-1.</title>
        <authorList>
            <person name="Koziaeva V."/>
            <person name="Dziuba M.V."/>
            <person name="Ivanov T.M."/>
            <person name="Kuznetsov B."/>
            <person name="Grouzdev D.S."/>
        </authorList>
    </citation>
    <scope>NUCLEOTIDE SEQUENCE [LARGE SCALE GENOMIC DNA]</scope>
    <source>
        <strain evidence="4 6">SP-1</strain>
    </source>
</reference>
<dbReference type="InterPro" id="IPR050595">
    <property type="entry name" value="Bact_response_regulator"/>
</dbReference>
<gene>
    <name evidence="4" type="ORF">A6A04_07255</name>
    <name evidence="5" type="ORF">A6A04_07385</name>
</gene>
<proteinExistence type="predicted"/>
<dbReference type="SMART" id="SM00448">
    <property type="entry name" value="REC"/>
    <property type="match status" value="1"/>
</dbReference>
<dbReference type="RefSeq" id="WP_068495432.1">
    <property type="nucleotide sequence ID" value="NZ_LWQT01000098.1"/>
</dbReference>
<dbReference type="AlphaFoldDB" id="A0A178MAW6"/>
<dbReference type="InterPro" id="IPR001789">
    <property type="entry name" value="Sig_transdc_resp-reg_receiver"/>
</dbReference>
<dbReference type="SUPFAM" id="SSF52172">
    <property type="entry name" value="CheY-like"/>
    <property type="match status" value="1"/>
</dbReference>
<protein>
    <submittedName>
        <fullName evidence="4">Chemotaxis protein</fullName>
    </submittedName>
</protein>
<dbReference type="InterPro" id="IPR011006">
    <property type="entry name" value="CheY-like_superfamily"/>
</dbReference>
<dbReference type="OrthoDB" id="9786548at2"/>
<evidence type="ECO:0000259" key="3">
    <source>
        <dbReference type="PROSITE" id="PS50110"/>
    </source>
</evidence>
<dbReference type="EMBL" id="LWQT01000098">
    <property type="protein sequence ID" value="OAN45698.1"/>
    <property type="molecule type" value="Genomic_DNA"/>
</dbReference>
<dbReference type="Pfam" id="PF00072">
    <property type="entry name" value="Response_reg"/>
    <property type="match status" value="1"/>
</dbReference>
<feature type="modified residue" description="4-aspartylphosphate" evidence="2">
    <location>
        <position position="63"/>
    </location>
</feature>
<keyword evidence="1 2" id="KW-0597">Phosphoprotein</keyword>
<feature type="domain" description="Response regulatory" evidence="3">
    <location>
        <begin position="13"/>
        <end position="130"/>
    </location>
</feature>
<keyword evidence="6" id="KW-1185">Reference proteome</keyword>
<dbReference type="GO" id="GO:0000160">
    <property type="term" value="P:phosphorelay signal transduction system"/>
    <property type="evidence" value="ECO:0007669"/>
    <property type="project" value="InterPro"/>
</dbReference>
<dbReference type="Gene3D" id="3.40.50.2300">
    <property type="match status" value="1"/>
</dbReference>
<accession>A0A178MAW6</accession>
<comment type="caution">
    <text evidence="4">The sequence shown here is derived from an EMBL/GenBank/DDBJ whole genome shotgun (WGS) entry which is preliminary data.</text>
</comment>
<dbReference type="PANTHER" id="PTHR44591">
    <property type="entry name" value="STRESS RESPONSE REGULATOR PROTEIN 1"/>
    <property type="match status" value="1"/>
</dbReference>
<sequence>MPSTAAIDLGALKILIIDDQEFVRTIVKKMLQQVGVGLIVEAHDGNSGLEAAERDLPDVVICDVQMRPVDGFGFVKALRAKPFGTAMPVIMLTAHTDATTVERAKELNVNAFLAKPVLPPALKEKIIAVVGKGKTG</sequence>
<dbReference type="EMBL" id="LWQT01000098">
    <property type="protein sequence ID" value="OAN45676.1"/>
    <property type="molecule type" value="Genomic_DNA"/>
</dbReference>
<evidence type="ECO:0000313" key="5">
    <source>
        <dbReference type="EMBL" id="OAN45698.1"/>
    </source>
</evidence>
<evidence type="ECO:0000313" key="4">
    <source>
        <dbReference type="EMBL" id="OAN45676.1"/>
    </source>
</evidence>
<dbReference type="STRING" id="1285242.A6A04_07255"/>
<dbReference type="PANTHER" id="PTHR44591:SF3">
    <property type="entry name" value="RESPONSE REGULATORY DOMAIN-CONTAINING PROTEIN"/>
    <property type="match status" value="1"/>
</dbReference>
<name>A0A178MAW6_9PROT</name>
<evidence type="ECO:0000256" key="2">
    <source>
        <dbReference type="PROSITE-ProRule" id="PRU00169"/>
    </source>
</evidence>
<evidence type="ECO:0000256" key="1">
    <source>
        <dbReference type="ARBA" id="ARBA00022553"/>
    </source>
</evidence>
<organism evidence="4 6">
    <name type="scientific">Paramagnetospirillum marisnigri</name>
    <dbReference type="NCBI Taxonomy" id="1285242"/>
    <lineage>
        <taxon>Bacteria</taxon>
        <taxon>Pseudomonadati</taxon>
        <taxon>Pseudomonadota</taxon>
        <taxon>Alphaproteobacteria</taxon>
        <taxon>Rhodospirillales</taxon>
        <taxon>Magnetospirillaceae</taxon>
        <taxon>Paramagnetospirillum</taxon>
    </lineage>
</organism>
<dbReference type="Proteomes" id="UP000078428">
    <property type="component" value="Unassembled WGS sequence"/>
</dbReference>
<evidence type="ECO:0000313" key="6">
    <source>
        <dbReference type="Proteomes" id="UP000078428"/>
    </source>
</evidence>
<dbReference type="PROSITE" id="PS50110">
    <property type="entry name" value="RESPONSE_REGULATORY"/>
    <property type="match status" value="1"/>
</dbReference>